<evidence type="ECO:0000259" key="1">
    <source>
        <dbReference type="PROSITE" id="PS51363"/>
    </source>
</evidence>
<dbReference type="Gene3D" id="1.25.40.180">
    <property type="match status" value="1"/>
</dbReference>
<evidence type="ECO:0000313" key="2">
    <source>
        <dbReference type="EMBL" id="KAJ8897596.1"/>
    </source>
</evidence>
<dbReference type="Proteomes" id="UP001159363">
    <property type="component" value="Chromosome 1"/>
</dbReference>
<dbReference type="PROSITE" id="PS51363">
    <property type="entry name" value="W2"/>
    <property type="match status" value="1"/>
</dbReference>
<feature type="domain" description="W2" evidence="1">
    <location>
        <begin position="107"/>
        <end position="280"/>
    </location>
</feature>
<dbReference type="InterPro" id="IPR003307">
    <property type="entry name" value="W2_domain"/>
</dbReference>
<protein>
    <recommendedName>
        <fullName evidence="1">W2 domain-containing protein</fullName>
    </recommendedName>
</protein>
<proteinExistence type="predicted"/>
<reference evidence="2 3" key="1">
    <citation type="submission" date="2023-02" db="EMBL/GenBank/DDBJ databases">
        <title>LHISI_Scaffold_Assembly.</title>
        <authorList>
            <person name="Stuart O.P."/>
            <person name="Cleave R."/>
            <person name="Magrath M.J.L."/>
            <person name="Mikheyev A.S."/>
        </authorList>
    </citation>
    <scope>NUCLEOTIDE SEQUENCE [LARGE SCALE GENOMIC DNA]</scope>
    <source>
        <strain evidence="2">Daus_M_001</strain>
        <tissue evidence="2">Leg muscle</tissue>
    </source>
</reference>
<dbReference type="SMART" id="SM00515">
    <property type="entry name" value="eIF5C"/>
    <property type="match status" value="1"/>
</dbReference>
<evidence type="ECO:0000313" key="3">
    <source>
        <dbReference type="Proteomes" id="UP001159363"/>
    </source>
</evidence>
<dbReference type="Pfam" id="PF02020">
    <property type="entry name" value="W2"/>
    <property type="match status" value="1"/>
</dbReference>
<comment type="caution">
    <text evidence="2">The sequence shown here is derived from an EMBL/GenBank/DDBJ whole genome shotgun (WGS) entry which is preliminary data.</text>
</comment>
<gene>
    <name evidence="2" type="ORF">PR048_002945</name>
</gene>
<sequence length="416" mass="46595">MGTTSKFFQGKVNVPKRQNSLSATVTVAKIPRKHPKGIQIVIRHCFEVLVVFRVFRGSPFSSFCLFVLIVTVLNKINLMLQPASPQIHILLHLSKDLLKGLFEVCNSSCNQECSFPRIVGCATQRIIGTLPDEEKVQFFLALGKYFGFACDYIFHKFPLKNEILHRSRDEALDELQKQFAALQMEVMSALISEVERVDIITTLFRSSMSNTTLQNISVRKSTSSQIFQILWDENVVSSESFIAWEKSTDPQELNGKAVALKSLTTFFTALKEAEEESSCEESPCDIRHLSSGFALVLLPTTGLGVLCSIKVVKTGGYCHQAWHSNERCVYLPNSSASMCDVRVYFCIRAATCLWSLLTMRCICIVSIVAIHCICTKGVLYTVNMVIGSDRTKTALRQDLGPSDICKMPFPTMVQRI</sequence>
<dbReference type="InterPro" id="IPR016024">
    <property type="entry name" value="ARM-type_fold"/>
</dbReference>
<accession>A0ABQ9ILQ0</accession>
<name>A0ABQ9ILQ0_9NEOP</name>
<organism evidence="2 3">
    <name type="scientific">Dryococelus australis</name>
    <dbReference type="NCBI Taxonomy" id="614101"/>
    <lineage>
        <taxon>Eukaryota</taxon>
        <taxon>Metazoa</taxon>
        <taxon>Ecdysozoa</taxon>
        <taxon>Arthropoda</taxon>
        <taxon>Hexapoda</taxon>
        <taxon>Insecta</taxon>
        <taxon>Pterygota</taxon>
        <taxon>Neoptera</taxon>
        <taxon>Polyneoptera</taxon>
        <taxon>Phasmatodea</taxon>
        <taxon>Verophasmatodea</taxon>
        <taxon>Anareolatae</taxon>
        <taxon>Phasmatidae</taxon>
        <taxon>Eurycanthinae</taxon>
        <taxon>Dryococelus</taxon>
    </lineage>
</organism>
<dbReference type="EMBL" id="JARBHB010000001">
    <property type="protein sequence ID" value="KAJ8897596.1"/>
    <property type="molecule type" value="Genomic_DNA"/>
</dbReference>
<dbReference type="SUPFAM" id="SSF48371">
    <property type="entry name" value="ARM repeat"/>
    <property type="match status" value="1"/>
</dbReference>
<keyword evidence="3" id="KW-1185">Reference proteome</keyword>